<name>A0AB34K9P4_PRYPA</name>
<dbReference type="CDD" id="cd02440">
    <property type="entry name" value="AdoMet_MTases"/>
    <property type="match status" value="1"/>
</dbReference>
<dbReference type="GO" id="GO:0008173">
    <property type="term" value="F:RNA methyltransferase activity"/>
    <property type="evidence" value="ECO:0007669"/>
    <property type="project" value="UniProtKB-ARBA"/>
</dbReference>
<comment type="similarity">
    <text evidence="1">Belongs to the methyltransferase superfamily. METL family.</text>
</comment>
<dbReference type="Proteomes" id="UP001515480">
    <property type="component" value="Unassembled WGS sequence"/>
</dbReference>
<dbReference type="InterPro" id="IPR026113">
    <property type="entry name" value="METTL2/6/8-like"/>
</dbReference>
<dbReference type="PANTHER" id="PTHR22809:SF5">
    <property type="entry name" value="TRNA N(3)-METHYLCYTIDINE METHYLTRANSFERASE METTL6"/>
    <property type="match status" value="1"/>
</dbReference>
<accession>A0AB34K9P4</accession>
<dbReference type="GO" id="GO:0032259">
    <property type="term" value="P:methylation"/>
    <property type="evidence" value="ECO:0007669"/>
    <property type="project" value="UniProtKB-KW"/>
</dbReference>
<evidence type="ECO:0000256" key="1">
    <source>
        <dbReference type="ARBA" id="ARBA00009725"/>
    </source>
</evidence>
<evidence type="ECO:0000256" key="2">
    <source>
        <dbReference type="ARBA" id="ARBA00022603"/>
    </source>
</evidence>
<proteinExistence type="inferred from homology"/>
<organism evidence="5 6">
    <name type="scientific">Prymnesium parvum</name>
    <name type="common">Toxic golden alga</name>
    <dbReference type="NCBI Taxonomy" id="97485"/>
    <lineage>
        <taxon>Eukaryota</taxon>
        <taxon>Haptista</taxon>
        <taxon>Haptophyta</taxon>
        <taxon>Prymnesiophyceae</taxon>
        <taxon>Prymnesiales</taxon>
        <taxon>Prymnesiaceae</taxon>
        <taxon>Prymnesium</taxon>
    </lineage>
</organism>
<dbReference type="SUPFAM" id="SSF53335">
    <property type="entry name" value="S-adenosyl-L-methionine-dependent methyltransferases"/>
    <property type="match status" value="1"/>
</dbReference>
<evidence type="ECO:0000313" key="5">
    <source>
        <dbReference type="EMBL" id="KAL1529561.1"/>
    </source>
</evidence>
<protein>
    <recommendedName>
        <fullName evidence="4">Methyltransferase type 12 domain-containing protein</fullName>
    </recommendedName>
</protein>
<evidence type="ECO:0000259" key="4">
    <source>
        <dbReference type="Pfam" id="PF08242"/>
    </source>
</evidence>
<feature type="domain" description="Methyltransferase type 12" evidence="4">
    <location>
        <begin position="116"/>
        <end position="221"/>
    </location>
</feature>
<sequence length="379" mass="43027">MRAATVERWRADRLDRRVREVRERARHLPAEADPDMALQHNTWDDVEIEEEQRTRAEAEVRSQHRAPPAVAEACVREAALRWDAHYLQNIRNYHDRKYLHNEFPPLRAPLGKAVILETGCGVGNTLLPLLAAHSAVRLVGCDLSPFAVRCVNERLEREGLAARGRAFVWDIAAPPPVDQLQPHMLQADLVLAVFTLSAISPDRLGTAFSNLYDSLRPGGRLLIRDYGRLDSKQLKFCRAPNGRLGGEDGLEWYCRGDGTTVVFFTLDAILALATQSGFEVEDLRYDRRLMVNRAQHTRLYRVWVVAVLRKPMDNGKASKHTTFTSRRLPHACVRLWGLATETRRARHSMLALVFTVLVSRMAAPYCIQTLRRAALSFRA</sequence>
<dbReference type="PANTHER" id="PTHR22809">
    <property type="entry name" value="METHYLTRANSFERASE-RELATED"/>
    <property type="match status" value="1"/>
</dbReference>
<dbReference type="EMBL" id="JBGBPQ010000001">
    <property type="protein sequence ID" value="KAL1529561.1"/>
    <property type="molecule type" value="Genomic_DNA"/>
</dbReference>
<dbReference type="Gene3D" id="3.40.50.150">
    <property type="entry name" value="Vaccinia Virus protein VP39"/>
    <property type="match status" value="1"/>
</dbReference>
<dbReference type="GO" id="GO:0008757">
    <property type="term" value="F:S-adenosylmethionine-dependent methyltransferase activity"/>
    <property type="evidence" value="ECO:0007669"/>
    <property type="project" value="UniProtKB-ARBA"/>
</dbReference>
<dbReference type="Pfam" id="PF08242">
    <property type="entry name" value="Methyltransf_12"/>
    <property type="match status" value="1"/>
</dbReference>
<keyword evidence="3" id="KW-0808">Transferase</keyword>
<evidence type="ECO:0000313" key="6">
    <source>
        <dbReference type="Proteomes" id="UP001515480"/>
    </source>
</evidence>
<reference evidence="5 6" key="1">
    <citation type="journal article" date="2024" name="Science">
        <title>Giant polyketide synthase enzymes in the biosynthesis of giant marine polyether toxins.</title>
        <authorList>
            <person name="Fallon T.R."/>
            <person name="Shende V.V."/>
            <person name="Wierzbicki I.H."/>
            <person name="Pendleton A.L."/>
            <person name="Watervoot N.F."/>
            <person name="Auber R.P."/>
            <person name="Gonzalez D.J."/>
            <person name="Wisecaver J.H."/>
            <person name="Moore B.S."/>
        </authorList>
    </citation>
    <scope>NUCLEOTIDE SEQUENCE [LARGE SCALE GENOMIC DNA]</scope>
    <source>
        <strain evidence="5 6">12B1</strain>
    </source>
</reference>
<keyword evidence="2" id="KW-0489">Methyltransferase</keyword>
<dbReference type="InterPro" id="IPR029063">
    <property type="entry name" value="SAM-dependent_MTases_sf"/>
</dbReference>
<evidence type="ECO:0000256" key="3">
    <source>
        <dbReference type="ARBA" id="ARBA00022679"/>
    </source>
</evidence>
<keyword evidence="6" id="KW-1185">Reference proteome</keyword>
<comment type="caution">
    <text evidence="5">The sequence shown here is derived from an EMBL/GenBank/DDBJ whole genome shotgun (WGS) entry which is preliminary data.</text>
</comment>
<gene>
    <name evidence="5" type="ORF">AB1Y20_000505</name>
</gene>
<dbReference type="AlphaFoldDB" id="A0AB34K9P4"/>
<dbReference type="InterPro" id="IPR013217">
    <property type="entry name" value="Methyltransf_12"/>
</dbReference>